<dbReference type="EnsemblProtists" id="EKX44476">
    <property type="protein sequence ID" value="EKX44476"/>
    <property type="gene ID" value="GUITHDRAFT_109597"/>
</dbReference>
<name>L1J7H4_GUITC</name>
<dbReference type="RefSeq" id="XP_005831456.1">
    <property type="nucleotide sequence ID" value="XM_005831399.1"/>
</dbReference>
<evidence type="ECO:0000256" key="1">
    <source>
        <dbReference type="ARBA" id="ARBA00004477"/>
    </source>
</evidence>
<evidence type="ECO:0000256" key="6">
    <source>
        <dbReference type="ARBA" id="ARBA00022989"/>
    </source>
</evidence>
<dbReference type="GO" id="GO:0006506">
    <property type="term" value="P:GPI anchor biosynthetic process"/>
    <property type="evidence" value="ECO:0007669"/>
    <property type="project" value="UniProtKB-UniPathway"/>
</dbReference>
<reference evidence="12" key="2">
    <citation type="submission" date="2012-11" db="EMBL/GenBank/DDBJ databases">
        <authorList>
            <person name="Kuo A."/>
            <person name="Curtis B.A."/>
            <person name="Tanifuji G."/>
            <person name="Burki F."/>
            <person name="Gruber A."/>
            <person name="Irimia M."/>
            <person name="Maruyama S."/>
            <person name="Arias M.C."/>
            <person name="Ball S.G."/>
            <person name="Gile G.H."/>
            <person name="Hirakawa Y."/>
            <person name="Hopkins J.F."/>
            <person name="Rensing S.A."/>
            <person name="Schmutz J."/>
            <person name="Symeonidi A."/>
            <person name="Elias M."/>
            <person name="Eveleigh R.J."/>
            <person name="Herman E.K."/>
            <person name="Klute M.J."/>
            <person name="Nakayama T."/>
            <person name="Obornik M."/>
            <person name="Reyes-Prieto A."/>
            <person name="Armbrust E.V."/>
            <person name="Aves S.J."/>
            <person name="Beiko R.G."/>
            <person name="Coutinho P."/>
            <person name="Dacks J.B."/>
            <person name="Durnford D.G."/>
            <person name="Fast N.M."/>
            <person name="Green B.R."/>
            <person name="Grisdale C."/>
            <person name="Hempe F."/>
            <person name="Henrissat B."/>
            <person name="Hoppner M.P."/>
            <person name="Ishida K.-I."/>
            <person name="Kim E."/>
            <person name="Koreny L."/>
            <person name="Kroth P.G."/>
            <person name="Liu Y."/>
            <person name="Malik S.-B."/>
            <person name="Maier U.G."/>
            <person name="McRose D."/>
            <person name="Mock T."/>
            <person name="Neilson J.A."/>
            <person name="Onodera N.T."/>
            <person name="Poole A.M."/>
            <person name="Pritham E.J."/>
            <person name="Richards T.A."/>
            <person name="Rocap G."/>
            <person name="Roy S.W."/>
            <person name="Sarai C."/>
            <person name="Schaack S."/>
            <person name="Shirato S."/>
            <person name="Slamovits C.H."/>
            <person name="Spencer D.F."/>
            <person name="Suzuki S."/>
            <person name="Worden A.Z."/>
            <person name="Zauner S."/>
            <person name="Barry K."/>
            <person name="Bell C."/>
            <person name="Bharti A.K."/>
            <person name="Crow J.A."/>
            <person name="Grimwood J."/>
            <person name="Kramer R."/>
            <person name="Lindquist E."/>
            <person name="Lucas S."/>
            <person name="Salamov A."/>
            <person name="McFadden G.I."/>
            <person name="Lane C.E."/>
            <person name="Keeling P.J."/>
            <person name="Gray M.W."/>
            <person name="Grigoriev I.V."/>
            <person name="Archibald J.M."/>
        </authorList>
    </citation>
    <scope>NUCLEOTIDE SEQUENCE</scope>
    <source>
        <strain evidence="12">CCMP2712</strain>
    </source>
</reference>
<dbReference type="InterPro" id="IPR035985">
    <property type="entry name" value="Ubiquitin-activating_enz"/>
</dbReference>
<keyword evidence="3" id="KW-0337">GPI-anchor biosynthesis</keyword>
<dbReference type="EMBL" id="JH993004">
    <property type="protein sequence ID" value="EKX44476.1"/>
    <property type="molecule type" value="Genomic_DNA"/>
</dbReference>
<dbReference type="GO" id="GO:0005789">
    <property type="term" value="C:endoplasmic reticulum membrane"/>
    <property type="evidence" value="ECO:0007669"/>
    <property type="project" value="UniProtKB-SubCell"/>
</dbReference>
<dbReference type="GO" id="GO:0061503">
    <property type="term" value="F:tRNA threonylcarbamoyladenosine dehydratase"/>
    <property type="evidence" value="ECO:0007669"/>
    <property type="project" value="TreeGrafter"/>
</dbReference>
<dbReference type="SUPFAM" id="SSF69572">
    <property type="entry name" value="Activating enzymes of the ubiquitin-like proteins"/>
    <property type="match status" value="1"/>
</dbReference>
<evidence type="ECO:0000256" key="4">
    <source>
        <dbReference type="ARBA" id="ARBA00022692"/>
    </source>
</evidence>
<evidence type="ECO:0000256" key="2">
    <source>
        <dbReference type="ARBA" id="ARBA00004687"/>
    </source>
</evidence>
<feature type="transmembrane region" description="Helical" evidence="8">
    <location>
        <begin position="340"/>
        <end position="362"/>
    </location>
</feature>
<dbReference type="GO" id="GO:0008641">
    <property type="term" value="F:ubiquitin-like modifier activating enzyme activity"/>
    <property type="evidence" value="ECO:0007669"/>
    <property type="project" value="InterPro"/>
</dbReference>
<accession>L1J7H4</accession>
<evidence type="ECO:0000313" key="10">
    <source>
        <dbReference type="EMBL" id="EKX44476.1"/>
    </source>
</evidence>
<dbReference type="AlphaFoldDB" id="L1J7H4"/>
<keyword evidence="7 8" id="KW-0472">Membrane</keyword>
<feature type="domain" description="THIF-type NAD/FAD binding fold" evidence="9">
    <location>
        <begin position="21"/>
        <end position="245"/>
    </location>
</feature>
<dbReference type="PANTHER" id="PTHR43267">
    <property type="entry name" value="TRNA THREONYLCARBAMOYLADENOSINE DEHYDRATASE"/>
    <property type="match status" value="1"/>
</dbReference>
<dbReference type="STRING" id="905079.L1J7H4"/>
<evidence type="ECO:0000313" key="11">
    <source>
        <dbReference type="EnsemblProtists" id="EKX44476"/>
    </source>
</evidence>
<reference evidence="10 12" key="1">
    <citation type="journal article" date="2012" name="Nature">
        <title>Algal genomes reveal evolutionary mosaicism and the fate of nucleomorphs.</title>
        <authorList>
            <consortium name="DOE Joint Genome Institute"/>
            <person name="Curtis B.A."/>
            <person name="Tanifuji G."/>
            <person name="Burki F."/>
            <person name="Gruber A."/>
            <person name="Irimia M."/>
            <person name="Maruyama S."/>
            <person name="Arias M.C."/>
            <person name="Ball S.G."/>
            <person name="Gile G.H."/>
            <person name="Hirakawa Y."/>
            <person name="Hopkins J.F."/>
            <person name="Kuo A."/>
            <person name="Rensing S.A."/>
            <person name="Schmutz J."/>
            <person name="Symeonidi A."/>
            <person name="Elias M."/>
            <person name="Eveleigh R.J."/>
            <person name="Herman E.K."/>
            <person name="Klute M.J."/>
            <person name="Nakayama T."/>
            <person name="Obornik M."/>
            <person name="Reyes-Prieto A."/>
            <person name="Armbrust E.V."/>
            <person name="Aves S.J."/>
            <person name="Beiko R.G."/>
            <person name="Coutinho P."/>
            <person name="Dacks J.B."/>
            <person name="Durnford D.G."/>
            <person name="Fast N.M."/>
            <person name="Green B.R."/>
            <person name="Grisdale C.J."/>
            <person name="Hempel F."/>
            <person name="Henrissat B."/>
            <person name="Hoppner M.P."/>
            <person name="Ishida K."/>
            <person name="Kim E."/>
            <person name="Koreny L."/>
            <person name="Kroth P.G."/>
            <person name="Liu Y."/>
            <person name="Malik S.B."/>
            <person name="Maier U.G."/>
            <person name="McRose D."/>
            <person name="Mock T."/>
            <person name="Neilson J.A."/>
            <person name="Onodera N.T."/>
            <person name="Poole A.M."/>
            <person name="Pritham E.J."/>
            <person name="Richards T.A."/>
            <person name="Rocap G."/>
            <person name="Roy S.W."/>
            <person name="Sarai C."/>
            <person name="Schaack S."/>
            <person name="Shirato S."/>
            <person name="Slamovits C.H."/>
            <person name="Spencer D.F."/>
            <person name="Suzuki S."/>
            <person name="Worden A.Z."/>
            <person name="Zauner S."/>
            <person name="Barry K."/>
            <person name="Bell C."/>
            <person name="Bharti A.K."/>
            <person name="Crow J.A."/>
            <person name="Grimwood J."/>
            <person name="Kramer R."/>
            <person name="Lindquist E."/>
            <person name="Lucas S."/>
            <person name="Salamov A."/>
            <person name="McFadden G.I."/>
            <person name="Lane C.E."/>
            <person name="Keeling P.J."/>
            <person name="Gray M.W."/>
            <person name="Grigoriev I.V."/>
            <person name="Archibald J.M."/>
        </authorList>
    </citation>
    <scope>NUCLEOTIDE SEQUENCE</scope>
    <source>
        <strain evidence="10 12">CCMP2712</strain>
    </source>
</reference>
<reference evidence="11" key="3">
    <citation type="submission" date="2015-06" db="UniProtKB">
        <authorList>
            <consortium name="EnsemblProtists"/>
        </authorList>
    </citation>
    <scope>IDENTIFICATION</scope>
</reference>
<feature type="transmembrane region" description="Helical" evidence="8">
    <location>
        <begin position="444"/>
        <end position="470"/>
    </location>
</feature>
<gene>
    <name evidence="10" type="ORF">GUITHDRAFT_109597</name>
</gene>
<keyword evidence="5" id="KW-0256">Endoplasmic reticulum</keyword>
<dbReference type="OrthoDB" id="206053at2759"/>
<feature type="transmembrane region" description="Helical" evidence="8">
    <location>
        <begin position="308"/>
        <end position="328"/>
    </location>
</feature>
<evidence type="ECO:0000256" key="8">
    <source>
        <dbReference type="SAM" id="Phobius"/>
    </source>
</evidence>
<feature type="transmembrane region" description="Helical" evidence="8">
    <location>
        <begin position="374"/>
        <end position="393"/>
    </location>
</feature>
<evidence type="ECO:0000256" key="3">
    <source>
        <dbReference type="ARBA" id="ARBA00022502"/>
    </source>
</evidence>
<dbReference type="eggNOG" id="KOG2018">
    <property type="taxonomic scope" value="Eukaryota"/>
</dbReference>
<protein>
    <recommendedName>
        <fullName evidence="9">THIF-type NAD/FAD binding fold domain-containing protein</fullName>
    </recommendedName>
</protein>
<sequence length="480" mass="51940">MQEDFIDPAVERFSGIKRLYESCARSGIGKITLVDLDEVCISNINRQLCALDSTVGRPKAEVLRARILDINPECNVSCVLQFLRRENALSILSGMDGDEGIEPQRTNCSFDFVVDAIDSVDDKAALISACTFLKVPIITSGGAGGLTDPTAIRSEELTKVEDDELLFHVRKKLRQFYGFPQGLPHRKRVKPWKIQAVYSSEKPIQTLVEEAASQGFRSCDFSMGTSAMVTGSFGLAMGSFIVKSIALGTNFPPNVQLANATGSPRRGFYMAGRGDHGPLLERFIGSVDRSVDLSQERFHGSFATDLELRVHCGSLFAAPPLLVLAVVVSKIHSSAGLLSVLIRAALGFVLGSLFFHSLFVIFGVPVLEAAHKTFVLSMHLAVLAAVPLACTFGTDLGGWRRVVACNNPKTDGEVLAYLPSALAVVGTWFGAIPIPLDWDRPWQAWPITCTAGAIAGHALGCCAAFLLLILGSRTRKQKRT</sequence>
<dbReference type="Pfam" id="PF06699">
    <property type="entry name" value="PIG-F"/>
    <property type="match status" value="1"/>
</dbReference>
<dbReference type="InterPro" id="IPR009580">
    <property type="entry name" value="GPI_biosynthesis_protein_Pig-F"/>
</dbReference>
<dbReference type="PANTHER" id="PTHR43267:SF1">
    <property type="entry name" value="TRNA THREONYLCARBAMOYLADENOSINE DEHYDRATASE"/>
    <property type="match status" value="1"/>
</dbReference>
<dbReference type="Pfam" id="PF00899">
    <property type="entry name" value="ThiF"/>
    <property type="match status" value="1"/>
</dbReference>
<dbReference type="eggNOG" id="KOG3144">
    <property type="taxonomic scope" value="Eukaryota"/>
</dbReference>
<dbReference type="InterPro" id="IPR000594">
    <property type="entry name" value="ThiF_NAD_FAD-bd"/>
</dbReference>
<dbReference type="Gene3D" id="3.40.50.720">
    <property type="entry name" value="NAD(P)-binding Rossmann-like Domain"/>
    <property type="match status" value="1"/>
</dbReference>
<proteinExistence type="predicted"/>
<dbReference type="CDD" id="cd00755">
    <property type="entry name" value="YgdL_like"/>
    <property type="match status" value="1"/>
</dbReference>
<dbReference type="UniPathway" id="UPA00196"/>
<keyword evidence="6 8" id="KW-1133">Transmembrane helix</keyword>
<dbReference type="GeneID" id="17301154"/>
<dbReference type="GO" id="GO:0061504">
    <property type="term" value="P:cyclic threonylcarbamoyladenosine biosynthetic process"/>
    <property type="evidence" value="ECO:0007669"/>
    <property type="project" value="TreeGrafter"/>
</dbReference>
<organism evidence="10">
    <name type="scientific">Guillardia theta (strain CCMP2712)</name>
    <name type="common">Cryptophyte</name>
    <dbReference type="NCBI Taxonomy" id="905079"/>
    <lineage>
        <taxon>Eukaryota</taxon>
        <taxon>Cryptophyceae</taxon>
        <taxon>Pyrenomonadales</taxon>
        <taxon>Geminigeraceae</taxon>
        <taxon>Guillardia</taxon>
    </lineage>
</organism>
<dbReference type="PaxDb" id="55529-EKX44476"/>
<dbReference type="InterPro" id="IPR045886">
    <property type="entry name" value="ThiF/MoeB/HesA"/>
</dbReference>
<dbReference type="Proteomes" id="UP000011087">
    <property type="component" value="Unassembled WGS sequence"/>
</dbReference>
<keyword evidence="4 8" id="KW-0812">Transmembrane</keyword>
<dbReference type="KEGG" id="gtt:GUITHDRAFT_109597"/>
<evidence type="ECO:0000313" key="12">
    <source>
        <dbReference type="Proteomes" id="UP000011087"/>
    </source>
</evidence>
<evidence type="ECO:0000256" key="7">
    <source>
        <dbReference type="ARBA" id="ARBA00023136"/>
    </source>
</evidence>
<dbReference type="HOGENOM" id="CLU_569193_0_0_1"/>
<evidence type="ECO:0000256" key="5">
    <source>
        <dbReference type="ARBA" id="ARBA00022824"/>
    </source>
</evidence>
<comment type="pathway">
    <text evidence="2">Glycolipid biosynthesis; glycosylphosphatidylinositol-anchor biosynthesis.</text>
</comment>
<feature type="transmembrane region" description="Helical" evidence="8">
    <location>
        <begin position="414"/>
        <end position="432"/>
    </location>
</feature>
<evidence type="ECO:0000259" key="9">
    <source>
        <dbReference type="Pfam" id="PF00899"/>
    </source>
</evidence>
<keyword evidence="12" id="KW-1185">Reference proteome</keyword>
<comment type="subcellular location">
    <subcellularLocation>
        <location evidence="1">Endoplasmic reticulum membrane</location>
        <topology evidence="1">Multi-pass membrane protein</topology>
    </subcellularLocation>
</comment>